<protein>
    <submittedName>
        <fullName evidence="1">Uncharacterized protein</fullName>
    </submittedName>
</protein>
<name>A0A8H3HUM1_9AGAM</name>
<comment type="caution">
    <text evidence="1">The sequence shown here is derived from an EMBL/GenBank/DDBJ whole genome shotgun (WGS) entry which is preliminary data.</text>
</comment>
<reference evidence="1" key="1">
    <citation type="submission" date="2021-01" db="EMBL/GenBank/DDBJ databases">
        <authorList>
            <person name="Kaushik A."/>
        </authorList>
    </citation>
    <scope>NUCLEOTIDE SEQUENCE</scope>
    <source>
        <strain evidence="1">AG6-10EEA</strain>
    </source>
</reference>
<organism evidence="1 2">
    <name type="scientific">Rhizoctonia solani</name>
    <dbReference type="NCBI Taxonomy" id="456999"/>
    <lineage>
        <taxon>Eukaryota</taxon>
        <taxon>Fungi</taxon>
        <taxon>Dikarya</taxon>
        <taxon>Basidiomycota</taxon>
        <taxon>Agaricomycotina</taxon>
        <taxon>Agaricomycetes</taxon>
        <taxon>Cantharellales</taxon>
        <taxon>Ceratobasidiaceae</taxon>
        <taxon>Rhizoctonia</taxon>
    </lineage>
</organism>
<dbReference type="Proteomes" id="UP000663853">
    <property type="component" value="Unassembled WGS sequence"/>
</dbReference>
<gene>
    <name evidence="1" type="ORF">RDB_LOCUS182600</name>
</gene>
<dbReference type="AlphaFoldDB" id="A0A8H3HUM1"/>
<dbReference type="EMBL" id="CAJMXA010004205">
    <property type="protein sequence ID" value="CAE6536957.1"/>
    <property type="molecule type" value="Genomic_DNA"/>
</dbReference>
<evidence type="ECO:0000313" key="1">
    <source>
        <dbReference type="EMBL" id="CAE6536957.1"/>
    </source>
</evidence>
<evidence type="ECO:0000313" key="2">
    <source>
        <dbReference type="Proteomes" id="UP000663853"/>
    </source>
</evidence>
<proteinExistence type="predicted"/>
<sequence>MLNLECLYDFEQTVQGSDIIETSGDDRPPSGTDTNYGFTPSILGAGLCYTVNRPIHMASNDFAALEDFNHAWLQSQTQLTPYRRSLAHELPSAENSLEATFGTQSSGNYTAGFVGSLCASIPPSIISAQTIKDAHFIHTINE</sequence>
<accession>A0A8H3HUM1</accession>